<reference evidence="1 2" key="1">
    <citation type="journal article" date="2022" name="Nat. Ecol. Evol.">
        <title>A masculinizing supergene underlies an exaggerated male reproductive morph in a spider.</title>
        <authorList>
            <person name="Hendrickx F."/>
            <person name="De Corte Z."/>
            <person name="Sonet G."/>
            <person name="Van Belleghem S.M."/>
            <person name="Kostlbacher S."/>
            <person name="Vangestel C."/>
        </authorList>
    </citation>
    <scope>NUCLEOTIDE SEQUENCE [LARGE SCALE GENOMIC DNA]</scope>
    <source>
        <strain evidence="1">W744_W776</strain>
    </source>
</reference>
<evidence type="ECO:0000313" key="1">
    <source>
        <dbReference type="EMBL" id="KAG8195671.1"/>
    </source>
</evidence>
<proteinExistence type="predicted"/>
<dbReference type="AlphaFoldDB" id="A0AAV6VJ75"/>
<name>A0AAV6VJ75_9ARAC</name>
<gene>
    <name evidence="1" type="ORF">JTE90_003816</name>
</gene>
<keyword evidence="2" id="KW-1185">Reference proteome</keyword>
<dbReference type="Proteomes" id="UP000827092">
    <property type="component" value="Unassembled WGS sequence"/>
</dbReference>
<evidence type="ECO:0000313" key="2">
    <source>
        <dbReference type="Proteomes" id="UP000827092"/>
    </source>
</evidence>
<sequence>MVRLCSLTIYGHENAEVVRVEAFGIIHEHAEETLESRGPWQKRLLAASSVVWMVRTRRQTDELLRACFCCRMLGIKCIRQMRKDHRMKMMHTGRELY</sequence>
<dbReference type="EMBL" id="JAFNEN010000081">
    <property type="protein sequence ID" value="KAG8195671.1"/>
    <property type="molecule type" value="Genomic_DNA"/>
</dbReference>
<accession>A0AAV6VJ75</accession>
<comment type="caution">
    <text evidence="1">The sequence shown here is derived from an EMBL/GenBank/DDBJ whole genome shotgun (WGS) entry which is preliminary data.</text>
</comment>
<protein>
    <submittedName>
        <fullName evidence="1">Uncharacterized protein</fullName>
    </submittedName>
</protein>
<organism evidence="1 2">
    <name type="scientific">Oedothorax gibbosus</name>
    <dbReference type="NCBI Taxonomy" id="931172"/>
    <lineage>
        <taxon>Eukaryota</taxon>
        <taxon>Metazoa</taxon>
        <taxon>Ecdysozoa</taxon>
        <taxon>Arthropoda</taxon>
        <taxon>Chelicerata</taxon>
        <taxon>Arachnida</taxon>
        <taxon>Araneae</taxon>
        <taxon>Araneomorphae</taxon>
        <taxon>Entelegynae</taxon>
        <taxon>Araneoidea</taxon>
        <taxon>Linyphiidae</taxon>
        <taxon>Erigoninae</taxon>
        <taxon>Oedothorax</taxon>
    </lineage>
</organism>